<dbReference type="AlphaFoldDB" id="A0A431E9M4"/>
<evidence type="ECO:0008006" key="3">
    <source>
        <dbReference type="Google" id="ProtNLM"/>
    </source>
</evidence>
<comment type="caution">
    <text evidence="1">The sequence shown here is derived from an EMBL/GenBank/DDBJ whole genome shotgun (WGS) entry which is preliminary data.</text>
</comment>
<gene>
    <name evidence="1" type="ORF">C3H57_09480</name>
</gene>
<accession>A0A431E9M4</accession>
<reference evidence="1" key="1">
    <citation type="journal article" date="2019" name="Appl. Environ. Microbiol.">
        <title>Population genetics and characterization of Campylobacter jejuni isolates in western jackdaws and game birds in Finland.</title>
        <authorList>
            <person name="Kovanen S."/>
            <person name="Rossi M."/>
            <person name="Pohja-Mykra M."/>
            <person name="Nieminen T."/>
            <person name="Raunio-Saarnisto M."/>
            <person name="Sauvala M."/>
            <person name="Fredriksson-Ahomaa M."/>
            <person name="Hanninen M.L."/>
            <person name="Kivisto R."/>
        </authorList>
    </citation>
    <scope>NUCLEOTIDE SEQUENCE [LARGE SCALE GENOMIC DNA]</scope>
    <source>
        <strain evidence="1">CB313</strain>
    </source>
</reference>
<dbReference type="RefSeq" id="WP_126232522.1">
    <property type="nucleotide sequence ID" value="NZ_PRBV01000021.1"/>
</dbReference>
<dbReference type="Proteomes" id="UP000288507">
    <property type="component" value="Unassembled WGS sequence"/>
</dbReference>
<dbReference type="EMBL" id="PRBV01000021">
    <property type="protein sequence ID" value="RTJ78028.1"/>
    <property type="molecule type" value="Genomic_DNA"/>
</dbReference>
<protein>
    <recommendedName>
        <fullName evidence="3">Radical SAM protein</fullName>
    </recommendedName>
</protein>
<evidence type="ECO:0000313" key="2">
    <source>
        <dbReference type="Proteomes" id="UP000288507"/>
    </source>
</evidence>
<organism evidence="1 2">
    <name type="scientific">Campylobacter jejuni</name>
    <dbReference type="NCBI Taxonomy" id="197"/>
    <lineage>
        <taxon>Bacteria</taxon>
        <taxon>Pseudomonadati</taxon>
        <taxon>Campylobacterota</taxon>
        <taxon>Epsilonproteobacteria</taxon>
        <taxon>Campylobacterales</taxon>
        <taxon>Campylobacteraceae</taxon>
        <taxon>Campylobacter</taxon>
    </lineage>
</organism>
<proteinExistence type="predicted"/>
<name>A0A431E9M4_CAMJU</name>
<sequence length="267" mass="30678">MRKIINISLFLLDSCKVGCKGCYAVHPTRDRAKVLDNFRKAVEYFTSSDLLTFSPEHEITVNLETSGLFSSNRKFLLSSDFIRLLDSVDSLRDKGYRVELENTDIITPKSWMMVDTCEMLLDRYGLMLDVATPVKRYWNGVENISVPNAVPQGGMGWLSKHIKLNYIPIQTSTTPPSSKFYIYNQYGCDLGSGSDTKGESGFESNNYRYRDDGIWNEYTYHLMIDDQAFYLCPLLHHQGKLLRSVRIELTKESIQDTIILIDTKYKV</sequence>
<evidence type="ECO:0000313" key="1">
    <source>
        <dbReference type="EMBL" id="RTJ78028.1"/>
    </source>
</evidence>